<proteinExistence type="predicted"/>
<dbReference type="EMBL" id="CP068570">
    <property type="protein sequence ID" value="QQZ49423.1"/>
    <property type="molecule type" value="Genomic_DNA"/>
</dbReference>
<reference evidence="1" key="1">
    <citation type="submission" date="2021-01" db="EMBL/GenBank/DDBJ databases">
        <title>Genome sequence of Phenylobacterium sp. 20VBR1 isolated from a valley glaceir, Ny-Alesund, Svalbard.</title>
        <authorList>
            <person name="Thomas F.A."/>
            <person name="Krishnan K.P."/>
            <person name="Sinha R.K."/>
        </authorList>
    </citation>
    <scope>NUCLEOTIDE SEQUENCE</scope>
    <source>
        <strain evidence="1">20VBR1</strain>
    </source>
</reference>
<accession>A0A974P2C6</accession>
<evidence type="ECO:0000313" key="1">
    <source>
        <dbReference type="EMBL" id="QQZ49423.1"/>
    </source>
</evidence>
<sequence>MIVTPPLAYLMLRNATLPEEPPFLARVKAFHHGLLERATDGRAWRGSALGWP</sequence>
<protein>
    <submittedName>
        <fullName evidence="1">Uncharacterized protein</fullName>
    </submittedName>
</protein>
<gene>
    <name evidence="1" type="ORF">JKL49_20855</name>
</gene>
<name>A0A974P2C6_9CAUL</name>
<dbReference type="AlphaFoldDB" id="A0A974P2C6"/>
<organism evidence="1">
    <name type="scientific">Phenylobacterium glaciei</name>
    <dbReference type="NCBI Taxonomy" id="2803784"/>
    <lineage>
        <taxon>Bacteria</taxon>
        <taxon>Pseudomonadati</taxon>
        <taxon>Pseudomonadota</taxon>
        <taxon>Alphaproteobacteria</taxon>
        <taxon>Caulobacterales</taxon>
        <taxon>Caulobacteraceae</taxon>
        <taxon>Phenylobacterium</taxon>
    </lineage>
</organism>